<reference evidence="2" key="1">
    <citation type="submission" date="2018-07" db="EMBL/GenBank/DDBJ databases">
        <authorList>
            <consortium name="PulseNet: The National Subtyping Network for Foodborne Disease Surveillance"/>
            <person name="Tarr C.L."/>
            <person name="Trees E."/>
            <person name="Katz L.S."/>
            <person name="Carleton-Romer H.A."/>
            <person name="Stroika S."/>
            <person name="Kucerova Z."/>
            <person name="Roache K.F."/>
            <person name="Sabol A.L."/>
            <person name="Besser J."/>
            <person name="Gerner-Smidt P."/>
        </authorList>
    </citation>
    <scope>NUCLEOTIDE SEQUENCE</scope>
    <source>
        <strain evidence="2">PNUSAS018280</strain>
    </source>
</reference>
<organism evidence="2">
    <name type="scientific">Salmonella enterica</name>
    <name type="common">Salmonella choleraesuis</name>
    <dbReference type="NCBI Taxonomy" id="28901"/>
    <lineage>
        <taxon>Bacteria</taxon>
        <taxon>Pseudomonadati</taxon>
        <taxon>Pseudomonadota</taxon>
        <taxon>Gammaproteobacteria</taxon>
        <taxon>Enterobacterales</taxon>
        <taxon>Enterobacteriaceae</taxon>
        <taxon>Salmonella</taxon>
    </lineage>
</organism>
<evidence type="ECO:0000313" key="2">
    <source>
        <dbReference type="EMBL" id="EBT2271688.1"/>
    </source>
</evidence>
<keyword evidence="1" id="KW-0472">Membrane</keyword>
<evidence type="ECO:0000256" key="1">
    <source>
        <dbReference type="SAM" id="Phobius"/>
    </source>
</evidence>
<dbReference type="EMBL" id="AAGYBI010000108">
    <property type="protein sequence ID" value="EBT2271688.1"/>
    <property type="molecule type" value="Genomic_DNA"/>
</dbReference>
<proteinExistence type="predicted"/>
<sequence>MSKKGDDHPVLTILTGILVVGIWWFGHDSDTTDKSDEAAQTKPAAKVVKQDVCKKDDYKCLGRENTLDAAYQCRPLIRAAAGHHDYEFTGYFGELFNNFSWQKGKPEINYIGDMVKFTNDFGAHIKMKYECTYNIKTKKITDFNIYVPN</sequence>
<comment type="caution">
    <text evidence="2">The sequence shown here is derived from an EMBL/GenBank/DDBJ whole genome shotgun (WGS) entry which is preliminary data.</text>
</comment>
<dbReference type="AlphaFoldDB" id="A0A5V1PNG1"/>
<accession>A0A5V1PNG1</accession>
<gene>
    <name evidence="2" type="ORF">CI531_25075</name>
</gene>
<name>A0A5V1PNG1_SALER</name>
<keyword evidence="1" id="KW-1133">Transmembrane helix</keyword>
<keyword evidence="1" id="KW-0812">Transmembrane</keyword>
<feature type="transmembrane region" description="Helical" evidence="1">
    <location>
        <begin position="9"/>
        <end position="26"/>
    </location>
</feature>
<protein>
    <submittedName>
        <fullName evidence="2">Uncharacterized protein</fullName>
    </submittedName>
</protein>